<dbReference type="KEGG" id="rmr:Rmar_0960"/>
<dbReference type="STRING" id="518766.Rmar_0960"/>
<evidence type="ECO:0000313" key="4">
    <source>
        <dbReference type="Proteomes" id="UP000002221"/>
    </source>
</evidence>
<dbReference type="InterPro" id="IPR011322">
    <property type="entry name" value="N-reg_PII-like_a/b"/>
</dbReference>
<dbReference type="InterPro" id="IPR018551">
    <property type="entry name" value="DUF2007"/>
</dbReference>
<feature type="compositionally biased region" description="Basic and acidic residues" evidence="1">
    <location>
        <begin position="96"/>
        <end position="112"/>
    </location>
</feature>
<evidence type="ECO:0000259" key="2">
    <source>
        <dbReference type="Pfam" id="PF09413"/>
    </source>
</evidence>
<keyword evidence="4" id="KW-1185">Reference proteome</keyword>
<dbReference type="AlphaFoldDB" id="D0MH96"/>
<dbReference type="eggNOG" id="ENOG502ZZ7D">
    <property type="taxonomic scope" value="Bacteria"/>
</dbReference>
<dbReference type="RefSeq" id="WP_012843466.1">
    <property type="nucleotide sequence ID" value="NC_013501.1"/>
</dbReference>
<dbReference type="OrthoDB" id="1467917at2"/>
<gene>
    <name evidence="3" type="ordered locus">Rmar_0960</name>
</gene>
<protein>
    <recommendedName>
        <fullName evidence="2">DUF2007 domain-containing protein</fullName>
    </recommendedName>
</protein>
<evidence type="ECO:0000313" key="3">
    <source>
        <dbReference type="EMBL" id="ACY47854.1"/>
    </source>
</evidence>
<reference evidence="3 4" key="1">
    <citation type="journal article" date="2009" name="Stand. Genomic Sci.">
        <title>Complete genome sequence of Rhodothermus marinus type strain (R-10).</title>
        <authorList>
            <person name="Nolan M."/>
            <person name="Tindall B.J."/>
            <person name="Pomrenke H."/>
            <person name="Lapidus A."/>
            <person name="Copeland A."/>
            <person name="Glavina Del Rio T."/>
            <person name="Lucas S."/>
            <person name="Chen F."/>
            <person name="Tice H."/>
            <person name="Cheng J.F."/>
            <person name="Saunders E."/>
            <person name="Han C."/>
            <person name="Bruce D."/>
            <person name="Goodwin L."/>
            <person name="Chain P."/>
            <person name="Pitluck S."/>
            <person name="Ovchinikova G."/>
            <person name="Pati A."/>
            <person name="Ivanova N."/>
            <person name="Mavromatis K."/>
            <person name="Chen A."/>
            <person name="Palaniappan K."/>
            <person name="Land M."/>
            <person name="Hauser L."/>
            <person name="Chang Y.J."/>
            <person name="Jeffries C.D."/>
            <person name="Brettin T."/>
            <person name="Goker M."/>
            <person name="Bristow J."/>
            <person name="Eisen J.A."/>
            <person name="Markowitz V."/>
            <person name="Hugenholtz P."/>
            <person name="Kyrpides N.C."/>
            <person name="Klenk H.P."/>
            <person name="Detter J.C."/>
        </authorList>
    </citation>
    <scope>NUCLEOTIDE SEQUENCE [LARGE SCALE GENOMIC DNA]</scope>
    <source>
        <strain evidence="4">ATCC 43812 / DSM 4252 / R-10</strain>
    </source>
</reference>
<dbReference type="HOGENOM" id="CLU_2002115_0_0_10"/>
<dbReference type="SUPFAM" id="SSF54913">
    <property type="entry name" value="GlnB-like"/>
    <property type="match status" value="1"/>
</dbReference>
<accession>D0MH96</accession>
<feature type="region of interest" description="Disordered" evidence="1">
    <location>
        <begin position="82"/>
        <end position="124"/>
    </location>
</feature>
<proteinExistence type="predicted"/>
<evidence type="ECO:0000256" key="1">
    <source>
        <dbReference type="SAM" id="MobiDB-lite"/>
    </source>
</evidence>
<feature type="compositionally biased region" description="Acidic residues" evidence="1">
    <location>
        <begin position="115"/>
        <end position="124"/>
    </location>
</feature>
<sequence length="124" mass="13633">MTDTSRHEDWVEVFRTSTDYEADIVRDRLDDAGIPAVVFTQRDHVFNLNVGNLALVSVRVPARYAEAARRLLAETVDDETLRLAAEAADPGAPPAHDPETEARLDSGADHLGLDLPDDEEPPTD</sequence>
<feature type="domain" description="DUF2007" evidence="2">
    <location>
        <begin position="10"/>
        <end position="74"/>
    </location>
</feature>
<dbReference type="Pfam" id="PF09413">
    <property type="entry name" value="DUF2007"/>
    <property type="match status" value="1"/>
</dbReference>
<organism evidence="3 4">
    <name type="scientific">Rhodothermus marinus (strain ATCC 43812 / DSM 4252 / R-10)</name>
    <name type="common">Rhodothermus obamensis</name>
    <dbReference type="NCBI Taxonomy" id="518766"/>
    <lineage>
        <taxon>Bacteria</taxon>
        <taxon>Pseudomonadati</taxon>
        <taxon>Rhodothermota</taxon>
        <taxon>Rhodothermia</taxon>
        <taxon>Rhodothermales</taxon>
        <taxon>Rhodothermaceae</taxon>
        <taxon>Rhodothermus</taxon>
    </lineage>
</organism>
<name>D0MH96_RHOM4</name>
<dbReference type="EMBL" id="CP001807">
    <property type="protein sequence ID" value="ACY47854.1"/>
    <property type="molecule type" value="Genomic_DNA"/>
</dbReference>
<dbReference type="Proteomes" id="UP000002221">
    <property type="component" value="Chromosome"/>
</dbReference>
<dbReference type="Gene3D" id="3.30.70.790">
    <property type="entry name" value="UreE, C-terminal domain"/>
    <property type="match status" value="1"/>
</dbReference>